<name>A0ABZ0Q9C3_9VIBR</name>
<dbReference type="Proteomes" id="UP001304071">
    <property type="component" value="Chromosome 1"/>
</dbReference>
<dbReference type="EMBL" id="CP138203">
    <property type="protein sequence ID" value="WPC73043.1"/>
    <property type="molecule type" value="Genomic_DNA"/>
</dbReference>
<dbReference type="RefSeq" id="WP_261892852.1">
    <property type="nucleotide sequence ID" value="NZ_AP024895.1"/>
</dbReference>
<dbReference type="CDD" id="cd04664">
    <property type="entry name" value="NUDIX_DHNTPase_like"/>
    <property type="match status" value="1"/>
</dbReference>
<proteinExistence type="predicted"/>
<protein>
    <submittedName>
        <fullName evidence="4">NUDIX pyrophosphatase</fullName>
    </submittedName>
</protein>
<dbReference type="Gene3D" id="3.90.79.10">
    <property type="entry name" value="Nucleoside Triphosphate Pyrophosphohydrolase"/>
    <property type="match status" value="1"/>
</dbReference>
<evidence type="ECO:0000259" key="3">
    <source>
        <dbReference type="PROSITE" id="PS51462"/>
    </source>
</evidence>
<dbReference type="PANTHER" id="PTHR21340:SF0">
    <property type="entry name" value="BIS(5'-NUCLEOSYL)-TETRAPHOSPHATASE [ASYMMETRICAL]"/>
    <property type="match status" value="1"/>
</dbReference>
<feature type="domain" description="Nudix hydrolase" evidence="3">
    <location>
        <begin position="1"/>
        <end position="138"/>
    </location>
</feature>
<evidence type="ECO:0000256" key="1">
    <source>
        <dbReference type="ARBA" id="ARBA00001946"/>
    </source>
</evidence>
<keyword evidence="2" id="KW-0378">Hydrolase</keyword>
<evidence type="ECO:0000256" key="2">
    <source>
        <dbReference type="ARBA" id="ARBA00022801"/>
    </source>
</evidence>
<dbReference type="PANTHER" id="PTHR21340">
    <property type="entry name" value="DIADENOSINE 5,5-P1,P4-TETRAPHOSPHATE PYROPHOSPHOHYDROLASE MUTT"/>
    <property type="match status" value="1"/>
</dbReference>
<dbReference type="Pfam" id="PF00293">
    <property type="entry name" value="NUDIX"/>
    <property type="match status" value="1"/>
</dbReference>
<comment type="cofactor">
    <cofactor evidence="1">
        <name>Mg(2+)</name>
        <dbReference type="ChEBI" id="CHEBI:18420"/>
    </cofactor>
</comment>
<organism evidence="4 5">
    <name type="scientific">Vibrio porteresiae DSM 19223</name>
    <dbReference type="NCBI Taxonomy" id="1123496"/>
    <lineage>
        <taxon>Bacteria</taxon>
        <taxon>Pseudomonadati</taxon>
        <taxon>Pseudomonadota</taxon>
        <taxon>Gammaproteobacteria</taxon>
        <taxon>Vibrionales</taxon>
        <taxon>Vibrionaceae</taxon>
        <taxon>Vibrio</taxon>
    </lineage>
</organism>
<dbReference type="InterPro" id="IPR015797">
    <property type="entry name" value="NUDIX_hydrolase-like_dom_sf"/>
</dbReference>
<accession>A0ABZ0Q9C3</accession>
<reference evidence="4 5" key="1">
    <citation type="submission" date="2023-11" db="EMBL/GenBank/DDBJ databases">
        <title>Plant-associative lifestyle of Vibrio porteresiae and its evolutionary dynamics.</title>
        <authorList>
            <person name="Rameshkumar N."/>
            <person name="Kirti K."/>
        </authorList>
    </citation>
    <scope>NUCLEOTIDE SEQUENCE [LARGE SCALE GENOMIC DNA]</scope>
    <source>
        <strain evidence="4 5">MSSRF30</strain>
    </source>
</reference>
<dbReference type="InterPro" id="IPR051325">
    <property type="entry name" value="Nudix_hydrolase_domain"/>
</dbReference>
<dbReference type="InterPro" id="IPR000086">
    <property type="entry name" value="NUDIX_hydrolase_dom"/>
</dbReference>
<gene>
    <name evidence="4" type="ORF">R8Z52_13060</name>
</gene>
<dbReference type="PROSITE" id="PS51462">
    <property type="entry name" value="NUDIX"/>
    <property type="match status" value="1"/>
</dbReference>
<dbReference type="SUPFAM" id="SSF55811">
    <property type="entry name" value="Nudix"/>
    <property type="match status" value="1"/>
</dbReference>
<dbReference type="InterPro" id="IPR020084">
    <property type="entry name" value="NUDIX_hydrolase_CS"/>
</dbReference>
<evidence type="ECO:0000313" key="5">
    <source>
        <dbReference type="Proteomes" id="UP001304071"/>
    </source>
</evidence>
<evidence type="ECO:0000313" key="4">
    <source>
        <dbReference type="EMBL" id="WPC73043.1"/>
    </source>
</evidence>
<dbReference type="PROSITE" id="PS00893">
    <property type="entry name" value="NUDIX_BOX"/>
    <property type="match status" value="1"/>
</dbReference>
<keyword evidence="5" id="KW-1185">Reference proteome</keyword>
<sequence length="147" mass="17046">MRAPFQVIVLPYRVCNNSIQILVCKRSDDQYWQCVSGGGELAEKSIDAAIRELNEETGLTGIDWQKLDSQCTVPKCHFRGNENWKEHPYVIPEYAFSVLVTESPVLSCEHTEYKWCDEREAIELLQYDSNKNAVWELYQRLNLVDNA</sequence>